<evidence type="ECO:0000313" key="2">
    <source>
        <dbReference type="Proteomes" id="UP001380953"/>
    </source>
</evidence>
<reference evidence="1" key="1">
    <citation type="submission" date="2024-03" db="EMBL/GenBank/DDBJ databases">
        <title>Whole genome sequecning of epiphytes from Marcgravia umbellata leaves.</title>
        <authorList>
            <person name="Kumar G."/>
            <person name="Savka M.A."/>
        </authorList>
    </citation>
    <scope>NUCLEOTIDE SEQUENCE</scope>
    <source>
        <strain evidence="1">RIT_BL5</strain>
    </source>
</reference>
<organism evidence="1 2">
    <name type="scientific">Saccharibacillus sacchari</name>
    <dbReference type="NCBI Taxonomy" id="456493"/>
    <lineage>
        <taxon>Bacteria</taxon>
        <taxon>Bacillati</taxon>
        <taxon>Bacillota</taxon>
        <taxon>Bacilli</taxon>
        <taxon>Bacillales</taxon>
        <taxon>Paenibacillaceae</taxon>
        <taxon>Saccharibacillus</taxon>
    </lineage>
</organism>
<name>A0ACC6P765_9BACL</name>
<proteinExistence type="predicted"/>
<sequence>MPGKTLFSSADSKHAESLKLPPTEFETAHSLYVQRHVQARSGERRGRLERGHQYAEKLFLQNVWWPLVGNFDHLHPEYEIHDWNRRSQFLDFAFLPENGGRIGIECDGFQSHIKDMDREKFSYALNRDSFLTGMGWKMLHFSFDDIQKRPEVCRMLLQLSLSPIILDTAKGKGRSVLSPEQKEVLRTAWRLGRCIRPKDVKDQYGFSHRKCSGLLQSLVEKRLLRAITGNSYVCKYETVGEFPEWLF</sequence>
<keyword evidence="2" id="KW-1185">Reference proteome</keyword>
<accession>A0ACC6P765</accession>
<comment type="caution">
    <text evidence="1">The sequence shown here is derived from an EMBL/GenBank/DDBJ whole genome shotgun (WGS) entry which is preliminary data.</text>
</comment>
<gene>
    <name evidence="1" type="ORF">WKI47_02480</name>
</gene>
<dbReference type="Proteomes" id="UP001380953">
    <property type="component" value="Unassembled WGS sequence"/>
</dbReference>
<dbReference type="EMBL" id="JBBKAR010000004">
    <property type="protein sequence ID" value="MEJ8302775.1"/>
    <property type="molecule type" value="Genomic_DNA"/>
</dbReference>
<evidence type="ECO:0000313" key="1">
    <source>
        <dbReference type="EMBL" id="MEJ8302775.1"/>
    </source>
</evidence>
<protein>
    <submittedName>
        <fullName evidence="1">Uncharacterized protein</fullName>
    </submittedName>
</protein>